<keyword evidence="4" id="KW-1185">Reference proteome</keyword>
<dbReference type="GO" id="GO:0015074">
    <property type="term" value="P:DNA integration"/>
    <property type="evidence" value="ECO:0007669"/>
    <property type="project" value="InterPro"/>
</dbReference>
<dbReference type="Pfam" id="PF13683">
    <property type="entry name" value="rve_3"/>
    <property type="match status" value="1"/>
</dbReference>
<dbReference type="InterPro" id="IPR025948">
    <property type="entry name" value="HTH-like_dom"/>
</dbReference>
<evidence type="ECO:0000259" key="2">
    <source>
        <dbReference type="PROSITE" id="PS50994"/>
    </source>
</evidence>
<feature type="domain" description="Integrase catalytic" evidence="2">
    <location>
        <begin position="97"/>
        <end position="258"/>
    </location>
</feature>
<dbReference type="Gene3D" id="3.30.420.10">
    <property type="entry name" value="Ribonuclease H-like superfamily/Ribonuclease H"/>
    <property type="match status" value="1"/>
</dbReference>
<dbReference type="EMBL" id="AAMO01000001">
    <property type="protein sequence ID" value="EAQ04614.1"/>
    <property type="molecule type" value="Genomic_DNA"/>
</dbReference>
<dbReference type="NCBIfam" id="NF033516">
    <property type="entry name" value="transpos_IS3"/>
    <property type="match status" value="1"/>
</dbReference>
<dbReference type="GO" id="GO:0003676">
    <property type="term" value="F:nucleic acid binding"/>
    <property type="evidence" value="ECO:0007669"/>
    <property type="project" value="InterPro"/>
</dbReference>
<evidence type="ECO:0000313" key="4">
    <source>
        <dbReference type="Proteomes" id="UP000004318"/>
    </source>
</evidence>
<reference evidence="3 4" key="1">
    <citation type="journal article" date="2010" name="J. Bacteriol.">
        <title>Genome sequences of Oceanicola granulosus HTCC2516(T) and Oceanicola batsensis HTCC2597(TDelta).</title>
        <authorList>
            <person name="Thrash J.C."/>
            <person name="Cho J.C."/>
            <person name="Vergin K.L."/>
            <person name="Giovannoni S.J."/>
        </authorList>
    </citation>
    <scope>NUCLEOTIDE SEQUENCE [LARGE SCALE GENOMIC DNA]</scope>
    <source>
        <strain evidence="4">ATCC BAA-863 / DSM 15984 / KCTC 12145 / HTCC2597</strain>
    </source>
</reference>
<comment type="caution">
    <text evidence="3">The sequence shown here is derived from an EMBL/GenBank/DDBJ whole genome shotgun (WGS) entry which is preliminary data.</text>
</comment>
<accession>A3TSI7</accession>
<dbReference type="HOGENOM" id="CLU_027402_31_0_5"/>
<feature type="region of interest" description="Disordered" evidence="1">
    <location>
        <begin position="254"/>
        <end position="275"/>
    </location>
</feature>
<sequence>MRDHDISQRRACQLVGVDPKTVRRTRPPDCPEIHEEMKEIAGKRRRFGYRRIGILLERKGMLMNHKKLYRLYREEGLSVKRRGGRKRARGSRTPMPEAAHPNARWSLDFLADSFGASRKFRILAVIDDCCRENLCLTADTSISGARVARELDALVRIYGTPACIVSDNGTEFTSRAILKWADKNGVPWHYIDPGKPQQNAFIESFNGSLRDELLYEEIFDTLEDARRKLALWRYDYNAVRPHSSLGNQTPLEARRTLEQSEGSAPGALAQNDRPDYQSRTRKLYIRLRDQRGAGHLPSCCSSCRAPRRGRSLRLSPTSRLIPWYLRLFLLQQRGSRCLGP</sequence>
<dbReference type="PANTHER" id="PTHR47515:SF1">
    <property type="entry name" value="BLR2054 PROTEIN"/>
    <property type="match status" value="1"/>
</dbReference>
<dbReference type="Proteomes" id="UP000004318">
    <property type="component" value="Unassembled WGS sequence"/>
</dbReference>
<dbReference type="InterPro" id="IPR036397">
    <property type="entry name" value="RNaseH_sf"/>
</dbReference>
<dbReference type="eggNOG" id="COG2801">
    <property type="taxonomic scope" value="Bacteria"/>
</dbReference>
<dbReference type="STRING" id="252305.OB2597_05010"/>
<evidence type="ECO:0000256" key="1">
    <source>
        <dbReference type="SAM" id="MobiDB-lite"/>
    </source>
</evidence>
<proteinExistence type="predicted"/>
<evidence type="ECO:0000313" key="3">
    <source>
        <dbReference type="EMBL" id="EAQ04614.1"/>
    </source>
</evidence>
<dbReference type="InterPro" id="IPR012337">
    <property type="entry name" value="RNaseH-like_sf"/>
</dbReference>
<dbReference type="InterPro" id="IPR001584">
    <property type="entry name" value="Integrase_cat-core"/>
</dbReference>
<dbReference type="PANTHER" id="PTHR47515">
    <property type="entry name" value="LOW CALCIUM RESPONSE LOCUS PROTEIN T"/>
    <property type="match status" value="1"/>
</dbReference>
<gene>
    <name evidence="3" type="ORF">OB2597_05010</name>
</gene>
<protein>
    <submittedName>
        <fullName evidence="3">Integrase, catalytic domain</fullName>
    </submittedName>
</protein>
<dbReference type="Pfam" id="PF13276">
    <property type="entry name" value="HTH_21"/>
    <property type="match status" value="1"/>
</dbReference>
<name>A3TSI7_PSEBH</name>
<dbReference type="InterPro" id="IPR048020">
    <property type="entry name" value="Transpos_IS3"/>
</dbReference>
<dbReference type="AlphaFoldDB" id="A3TSI7"/>
<dbReference type="PROSITE" id="PS50994">
    <property type="entry name" value="INTEGRASE"/>
    <property type="match status" value="1"/>
</dbReference>
<organism evidence="3 4">
    <name type="scientific">Pseudooceanicola batsensis (strain ATCC BAA-863 / DSM 15984 / KCTC 12145 / HTCC2597)</name>
    <name type="common">Oceanicola batsensis</name>
    <dbReference type="NCBI Taxonomy" id="252305"/>
    <lineage>
        <taxon>Bacteria</taxon>
        <taxon>Pseudomonadati</taxon>
        <taxon>Pseudomonadota</taxon>
        <taxon>Alphaproteobacteria</taxon>
        <taxon>Rhodobacterales</taxon>
        <taxon>Paracoccaceae</taxon>
        <taxon>Pseudooceanicola</taxon>
    </lineage>
</organism>
<dbReference type="SUPFAM" id="SSF53098">
    <property type="entry name" value="Ribonuclease H-like"/>
    <property type="match status" value="1"/>
</dbReference>